<evidence type="ECO:0000256" key="2">
    <source>
        <dbReference type="ARBA" id="ARBA00022723"/>
    </source>
</evidence>
<evidence type="ECO:0000256" key="7">
    <source>
        <dbReference type="ARBA" id="ARBA00023163"/>
    </source>
</evidence>
<dbReference type="PANTHER" id="PTHR46179:SF13">
    <property type="entry name" value="C2H2-TYPE DOMAIN-CONTAINING PROTEIN"/>
    <property type="match status" value="1"/>
</dbReference>
<dbReference type="EMBL" id="OB660193">
    <property type="protein sequence ID" value="CAD7223399.1"/>
    <property type="molecule type" value="Genomic_DNA"/>
</dbReference>
<evidence type="ECO:0000313" key="10">
    <source>
        <dbReference type="EMBL" id="CAD7223399.1"/>
    </source>
</evidence>
<dbReference type="GO" id="GO:0008270">
    <property type="term" value="F:zinc ion binding"/>
    <property type="evidence" value="ECO:0007669"/>
    <property type="project" value="UniProtKB-KW"/>
</dbReference>
<dbReference type="GO" id="GO:0006357">
    <property type="term" value="P:regulation of transcription by RNA polymerase II"/>
    <property type="evidence" value="ECO:0007669"/>
    <property type="project" value="TreeGrafter"/>
</dbReference>
<feature type="region of interest" description="Disordered" evidence="9">
    <location>
        <begin position="196"/>
        <end position="222"/>
    </location>
</feature>
<keyword evidence="2" id="KW-0479">Metal-binding</keyword>
<dbReference type="OrthoDB" id="427030at2759"/>
<evidence type="ECO:0000256" key="3">
    <source>
        <dbReference type="ARBA" id="ARBA00022737"/>
    </source>
</evidence>
<dbReference type="Pfam" id="PF13894">
    <property type="entry name" value="zf-C2H2_4"/>
    <property type="match status" value="1"/>
</dbReference>
<dbReference type="SMART" id="SM00355">
    <property type="entry name" value="ZnF_C2H2"/>
    <property type="match status" value="5"/>
</dbReference>
<dbReference type="InterPro" id="IPR051061">
    <property type="entry name" value="Zinc_finger_trans_reg"/>
</dbReference>
<dbReference type="PANTHER" id="PTHR46179">
    <property type="entry name" value="ZINC FINGER PROTEIN"/>
    <property type="match status" value="1"/>
</dbReference>
<keyword evidence="5" id="KW-0862">Zinc</keyword>
<dbReference type="AlphaFoldDB" id="A0A7R8ZKE4"/>
<evidence type="ECO:0000256" key="8">
    <source>
        <dbReference type="ARBA" id="ARBA00023242"/>
    </source>
</evidence>
<comment type="subcellular location">
    <subcellularLocation>
        <location evidence="1">Nucleus</location>
    </subcellularLocation>
</comment>
<dbReference type="Gene3D" id="3.30.160.60">
    <property type="entry name" value="Classic Zinc Finger"/>
    <property type="match status" value="5"/>
</dbReference>
<dbReference type="InterPro" id="IPR013087">
    <property type="entry name" value="Znf_C2H2_type"/>
</dbReference>
<dbReference type="SUPFAM" id="SSF57667">
    <property type="entry name" value="beta-beta-alpha zinc fingers"/>
    <property type="match status" value="2"/>
</dbReference>
<protein>
    <submittedName>
        <fullName evidence="10">Uncharacterized protein</fullName>
    </submittedName>
</protein>
<proteinExistence type="predicted"/>
<keyword evidence="8" id="KW-0539">Nucleus</keyword>
<dbReference type="FunFam" id="3.30.160.60:FF:000264">
    <property type="entry name" value="Zinc finger protein 236"/>
    <property type="match status" value="1"/>
</dbReference>
<dbReference type="Pfam" id="PF00096">
    <property type="entry name" value="zf-C2H2"/>
    <property type="match status" value="1"/>
</dbReference>
<name>A0A7R8ZKE4_9CRUS</name>
<keyword evidence="3" id="KW-0677">Repeat</keyword>
<dbReference type="PROSITE" id="PS00028">
    <property type="entry name" value="ZINC_FINGER_C2H2_1"/>
    <property type="match status" value="5"/>
</dbReference>
<evidence type="ECO:0000256" key="9">
    <source>
        <dbReference type="SAM" id="MobiDB-lite"/>
    </source>
</evidence>
<organism evidence="10">
    <name type="scientific">Cyprideis torosa</name>
    <dbReference type="NCBI Taxonomy" id="163714"/>
    <lineage>
        <taxon>Eukaryota</taxon>
        <taxon>Metazoa</taxon>
        <taxon>Ecdysozoa</taxon>
        <taxon>Arthropoda</taxon>
        <taxon>Crustacea</taxon>
        <taxon>Oligostraca</taxon>
        <taxon>Ostracoda</taxon>
        <taxon>Podocopa</taxon>
        <taxon>Podocopida</taxon>
        <taxon>Cytherocopina</taxon>
        <taxon>Cytheroidea</taxon>
        <taxon>Cytherideidae</taxon>
        <taxon>Cyprideis</taxon>
    </lineage>
</organism>
<evidence type="ECO:0000256" key="1">
    <source>
        <dbReference type="ARBA" id="ARBA00004123"/>
    </source>
</evidence>
<evidence type="ECO:0000256" key="5">
    <source>
        <dbReference type="ARBA" id="ARBA00022833"/>
    </source>
</evidence>
<dbReference type="InterPro" id="IPR036236">
    <property type="entry name" value="Znf_C2H2_sf"/>
</dbReference>
<feature type="compositionally biased region" description="Low complexity" evidence="9">
    <location>
        <begin position="207"/>
        <end position="216"/>
    </location>
</feature>
<dbReference type="PROSITE" id="PS50157">
    <property type="entry name" value="ZINC_FINGER_C2H2_2"/>
    <property type="match status" value="3"/>
</dbReference>
<gene>
    <name evidence="10" type="ORF">CTOB1V02_LOCUS1384</name>
</gene>
<accession>A0A7R8ZKE4</accession>
<keyword evidence="6" id="KW-0805">Transcription regulation</keyword>
<evidence type="ECO:0000256" key="4">
    <source>
        <dbReference type="ARBA" id="ARBA00022771"/>
    </source>
</evidence>
<evidence type="ECO:0000256" key="6">
    <source>
        <dbReference type="ARBA" id="ARBA00023015"/>
    </source>
</evidence>
<sequence length="334" mass="37924">MTENSEVTYVLVSSDEDEDYDAKDDLEEPVDTCVFEVVQEVLERPQSPPSEVVCLIPVDEADEDPEANGLRREGHTRSYSKVILSREEHACHICGKVLSNRFSLQRHLSSHAGVRPFKCKICSKSFTSRGALVRHIEAHYGWGRLLCPSMGCGARFRQRYSLECHLRWHSGEKPFACACGQRFSQKVSLQRHLRPPTMSDTCEDVSEPPSTTVPPEEGNRVSSYPSLLEASTQTAFPETSPGDPVRDKIVNRCCFCSDVFPTEERLKDHVRQMHQLLPECCFCGMGYETFQDLKCHIASYHFNRSELIKLHAGTEEEINDASLCQRAFPDFFRP</sequence>
<reference evidence="10" key="1">
    <citation type="submission" date="2020-11" db="EMBL/GenBank/DDBJ databases">
        <authorList>
            <person name="Tran Van P."/>
        </authorList>
    </citation>
    <scope>NUCLEOTIDE SEQUENCE</scope>
</reference>
<keyword evidence="4" id="KW-0863">Zinc-finger</keyword>
<dbReference type="FunFam" id="3.30.160.60:FF:000100">
    <property type="entry name" value="Zinc finger 45-like"/>
    <property type="match status" value="1"/>
</dbReference>
<keyword evidence="7" id="KW-0804">Transcription</keyword>
<dbReference type="GO" id="GO:0005634">
    <property type="term" value="C:nucleus"/>
    <property type="evidence" value="ECO:0007669"/>
    <property type="project" value="UniProtKB-SubCell"/>
</dbReference>